<evidence type="ECO:0000313" key="10">
    <source>
        <dbReference type="Proteomes" id="UP000036987"/>
    </source>
</evidence>
<dbReference type="Gene3D" id="1.10.510.10">
    <property type="entry name" value="Transferase(Phosphotransferase) domain 1"/>
    <property type="match status" value="1"/>
</dbReference>
<dbReference type="InterPro" id="IPR050494">
    <property type="entry name" value="Ser_Thr_dual-spec_kinase"/>
</dbReference>
<keyword evidence="2" id="KW-0808">Transferase</keyword>
<feature type="region of interest" description="Disordered" evidence="7">
    <location>
        <begin position="625"/>
        <end position="652"/>
    </location>
</feature>
<feature type="domain" description="Protein kinase" evidence="8">
    <location>
        <begin position="111"/>
        <end position="450"/>
    </location>
</feature>
<dbReference type="PROSITE" id="PS00108">
    <property type="entry name" value="PROTEIN_KINASE_ST"/>
    <property type="match status" value="1"/>
</dbReference>
<dbReference type="Pfam" id="PF00069">
    <property type="entry name" value="Pkinase"/>
    <property type="match status" value="1"/>
</dbReference>
<dbReference type="GO" id="GO:0004674">
    <property type="term" value="F:protein serine/threonine kinase activity"/>
    <property type="evidence" value="ECO:0000318"/>
    <property type="project" value="GO_Central"/>
</dbReference>
<protein>
    <submittedName>
        <fullName evidence="9">Kinase family protein</fullName>
    </submittedName>
</protein>
<accession>A0A0K9PK95</accession>
<keyword evidence="5 6" id="KW-0067">ATP-binding</keyword>
<dbReference type="InterPro" id="IPR017441">
    <property type="entry name" value="Protein_kinase_ATP_BS"/>
</dbReference>
<evidence type="ECO:0000256" key="5">
    <source>
        <dbReference type="ARBA" id="ARBA00022840"/>
    </source>
</evidence>
<feature type="compositionally biased region" description="Low complexity" evidence="7">
    <location>
        <begin position="737"/>
        <end position="751"/>
    </location>
</feature>
<evidence type="ECO:0000256" key="7">
    <source>
        <dbReference type="SAM" id="MobiDB-lite"/>
    </source>
</evidence>
<feature type="compositionally biased region" description="Polar residues" evidence="7">
    <location>
        <begin position="699"/>
        <end position="719"/>
    </location>
</feature>
<dbReference type="GO" id="GO:0005524">
    <property type="term" value="F:ATP binding"/>
    <property type="evidence" value="ECO:0007669"/>
    <property type="project" value="UniProtKB-UniRule"/>
</dbReference>
<feature type="binding site" evidence="6">
    <location>
        <position position="140"/>
    </location>
    <ligand>
        <name>ATP</name>
        <dbReference type="ChEBI" id="CHEBI:30616"/>
    </ligand>
</feature>
<dbReference type="InterPro" id="IPR000719">
    <property type="entry name" value="Prot_kinase_dom"/>
</dbReference>
<sequence>MSDQGMEKSVRSLGRAVITGGEESAFRRYTKDEGRFARTERSELIKRLTKDIVGTYQLCNPKFKHSEALNPKRYLTSPHIGESNDGFDNTNSDLILNVNLVLINDRSQHRYIVKELLGHGTFGQVAKCWVPEENRYVALKIIKNLPAYYNQAIHEVTILRTLNENFDRYNKHNIVRMLEFFLYRHHLCISFEMLGINLYDLLKSNNLKGLPLNVVRLFSNQIMCTLLVLKGAAIIHCDLKPENILLLEGLKPTGVKVIDFGSACTEGHTVYSYIQSRYYRSPEVLLGYPYTAAIDMWSFGCIVVELFLGLPLFAGSSEYDILRRIINVLGAQPPDSILREAKKTSSFFKHIGSIHRMETFKGNKCVYHFLTEEEYNARHQAKPIVGRWYFNQVKLDDIILGYPYRKNLTKDEKSEEQSLRLALINFVRGLIEIDPKKRWTPLQASQHPFLTGKPFTQPYHPPPLTHNTPIVSHVKVNHGPEQGHWLASGLSPQVHMNLGVQHINPCIQMMPFSHASSGYGSCESYGSFNENPYFVGSYGSNCNESSCLSGSCGSNYNDNLCFFGSYGSSYNDSPRFAGSNGEHRVPDYCSSTVGSSGLSIPMHIGGSNLGTSPDLRGAFRPMSLGASPSQFTPPNISPRKFSPNSPANFHGSLLGKATGVSPCHKKSWGHSGTIPHLNQHFDGVSQHRQFQHHLEGNYSEQNSEGLINSPRNAQSIQSNRRNERCQNEYPLGMALNSPTSTSQTESSFSSSFDPGNWDPNFSDLLLQDDDITVSNLVSEIDNVHLAPKMDSSILNFGTFRHARDTSQMARPILNPASSTRTDKHLPKCSKAPVHCVRQ</sequence>
<dbReference type="InterPro" id="IPR008271">
    <property type="entry name" value="Ser/Thr_kinase_AS"/>
</dbReference>
<dbReference type="SMART" id="SM00220">
    <property type="entry name" value="S_TKc"/>
    <property type="match status" value="1"/>
</dbReference>
<dbReference type="SUPFAM" id="SSF56112">
    <property type="entry name" value="Protein kinase-like (PK-like)"/>
    <property type="match status" value="1"/>
</dbReference>
<dbReference type="PANTHER" id="PTHR24058">
    <property type="entry name" value="DUAL SPECIFICITY PROTEIN KINASE"/>
    <property type="match status" value="1"/>
</dbReference>
<dbReference type="EMBL" id="LFYR01000825">
    <property type="protein sequence ID" value="KMZ68645.1"/>
    <property type="molecule type" value="Genomic_DNA"/>
</dbReference>
<dbReference type="PROSITE" id="PS50011">
    <property type="entry name" value="PROTEIN_KINASE_DOM"/>
    <property type="match status" value="1"/>
</dbReference>
<dbReference type="STRING" id="29655.A0A0K9PK95"/>
<evidence type="ECO:0000256" key="2">
    <source>
        <dbReference type="ARBA" id="ARBA00022679"/>
    </source>
</evidence>
<dbReference type="PROSITE" id="PS00107">
    <property type="entry name" value="PROTEIN_KINASE_ATP"/>
    <property type="match status" value="1"/>
</dbReference>
<keyword evidence="10" id="KW-1185">Reference proteome</keyword>
<evidence type="ECO:0000256" key="6">
    <source>
        <dbReference type="PROSITE-ProRule" id="PRU10141"/>
    </source>
</evidence>
<keyword evidence="4 9" id="KW-0418">Kinase</keyword>
<keyword evidence="1" id="KW-0723">Serine/threonine-protein kinase</keyword>
<gene>
    <name evidence="9" type="ORF">ZOSMA_234G00190</name>
</gene>
<dbReference type="GO" id="GO:0005737">
    <property type="term" value="C:cytoplasm"/>
    <property type="evidence" value="ECO:0000318"/>
    <property type="project" value="GO_Central"/>
</dbReference>
<proteinExistence type="predicted"/>
<evidence type="ECO:0000313" key="9">
    <source>
        <dbReference type="EMBL" id="KMZ68645.1"/>
    </source>
</evidence>
<comment type="caution">
    <text evidence="9">The sequence shown here is derived from an EMBL/GenBank/DDBJ whole genome shotgun (WGS) entry which is preliminary data.</text>
</comment>
<reference evidence="10" key="1">
    <citation type="journal article" date="2016" name="Nature">
        <title>The genome of the seagrass Zostera marina reveals angiosperm adaptation to the sea.</title>
        <authorList>
            <person name="Olsen J.L."/>
            <person name="Rouze P."/>
            <person name="Verhelst B."/>
            <person name="Lin Y.-C."/>
            <person name="Bayer T."/>
            <person name="Collen J."/>
            <person name="Dattolo E."/>
            <person name="De Paoli E."/>
            <person name="Dittami S."/>
            <person name="Maumus F."/>
            <person name="Michel G."/>
            <person name="Kersting A."/>
            <person name="Lauritano C."/>
            <person name="Lohaus R."/>
            <person name="Toepel M."/>
            <person name="Tonon T."/>
            <person name="Vanneste K."/>
            <person name="Amirebrahimi M."/>
            <person name="Brakel J."/>
            <person name="Bostroem C."/>
            <person name="Chovatia M."/>
            <person name="Grimwood J."/>
            <person name="Jenkins J.W."/>
            <person name="Jueterbock A."/>
            <person name="Mraz A."/>
            <person name="Stam W.T."/>
            <person name="Tice H."/>
            <person name="Bornberg-Bauer E."/>
            <person name="Green P.J."/>
            <person name="Pearson G.A."/>
            <person name="Procaccini G."/>
            <person name="Duarte C.M."/>
            <person name="Schmutz J."/>
            <person name="Reusch T.B.H."/>
            <person name="Van de Peer Y."/>
        </authorList>
    </citation>
    <scope>NUCLEOTIDE SEQUENCE [LARGE SCALE GENOMIC DNA]</scope>
    <source>
        <strain evidence="10">cv. Finnish</strain>
    </source>
</reference>
<evidence type="ECO:0000256" key="4">
    <source>
        <dbReference type="ARBA" id="ARBA00022777"/>
    </source>
</evidence>
<keyword evidence="3 6" id="KW-0547">Nucleotide-binding</keyword>
<evidence type="ECO:0000256" key="3">
    <source>
        <dbReference type="ARBA" id="ARBA00022741"/>
    </source>
</evidence>
<dbReference type="OrthoDB" id="9332038at2759"/>
<organism evidence="9 10">
    <name type="scientific">Zostera marina</name>
    <name type="common">Eelgrass</name>
    <dbReference type="NCBI Taxonomy" id="29655"/>
    <lineage>
        <taxon>Eukaryota</taxon>
        <taxon>Viridiplantae</taxon>
        <taxon>Streptophyta</taxon>
        <taxon>Embryophyta</taxon>
        <taxon>Tracheophyta</taxon>
        <taxon>Spermatophyta</taxon>
        <taxon>Magnoliopsida</taxon>
        <taxon>Liliopsida</taxon>
        <taxon>Zosteraceae</taxon>
        <taxon>Zostera</taxon>
    </lineage>
</organism>
<dbReference type="Proteomes" id="UP000036987">
    <property type="component" value="Unassembled WGS sequence"/>
</dbReference>
<dbReference type="GO" id="GO:0004713">
    <property type="term" value="F:protein tyrosine kinase activity"/>
    <property type="evidence" value="ECO:0000318"/>
    <property type="project" value="GO_Central"/>
</dbReference>
<feature type="region of interest" description="Disordered" evidence="7">
    <location>
        <begin position="699"/>
        <end position="754"/>
    </location>
</feature>
<dbReference type="OMA" id="YHRHLCI"/>
<dbReference type="AlphaFoldDB" id="A0A0K9PK95"/>
<evidence type="ECO:0000259" key="8">
    <source>
        <dbReference type="PROSITE" id="PS50011"/>
    </source>
</evidence>
<evidence type="ECO:0000256" key="1">
    <source>
        <dbReference type="ARBA" id="ARBA00022527"/>
    </source>
</evidence>
<dbReference type="InterPro" id="IPR011009">
    <property type="entry name" value="Kinase-like_dom_sf"/>
</dbReference>
<dbReference type="Gene3D" id="3.30.200.20">
    <property type="entry name" value="Phosphorylase Kinase, domain 1"/>
    <property type="match status" value="1"/>
</dbReference>
<name>A0A0K9PK95_ZOSMR</name>
<dbReference type="PANTHER" id="PTHR24058:SF17">
    <property type="entry name" value="HOMEODOMAIN INTERACTING PROTEIN KINASE, ISOFORM D"/>
    <property type="match status" value="1"/>
</dbReference>